<dbReference type="Proteomes" id="UP000268093">
    <property type="component" value="Unassembled WGS sequence"/>
</dbReference>
<feature type="domain" description="CTLH" evidence="2">
    <location>
        <begin position="1"/>
        <end position="52"/>
    </location>
</feature>
<accession>A0A433DA27</accession>
<comment type="caution">
    <text evidence="3">The sequence shown here is derived from an EMBL/GenBank/DDBJ whole genome shotgun (WGS) entry which is preliminary data.</text>
</comment>
<protein>
    <submittedName>
        <fullName evidence="3">CTLH/CRA C-terminal to lish motif domain-containing protein</fullName>
    </submittedName>
</protein>
<feature type="non-terminal residue" evidence="3">
    <location>
        <position position="1"/>
    </location>
</feature>
<reference evidence="3 4" key="1">
    <citation type="journal article" date="2018" name="New Phytol.">
        <title>Phylogenomics of Endogonaceae and evolution of mycorrhizas within Mucoromycota.</title>
        <authorList>
            <person name="Chang Y."/>
            <person name="Desiro A."/>
            <person name="Na H."/>
            <person name="Sandor L."/>
            <person name="Lipzen A."/>
            <person name="Clum A."/>
            <person name="Barry K."/>
            <person name="Grigoriev I.V."/>
            <person name="Martin F.M."/>
            <person name="Stajich J.E."/>
            <person name="Smith M.E."/>
            <person name="Bonito G."/>
            <person name="Spatafora J.W."/>
        </authorList>
    </citation>
    <scope>NUCLEOTIDE SEQUENCE [LARGE SCALE GENOMIC DNA]</scope>
    <source>
        <strain evidence="3 4">GMNB39</strain>
    </source>
</reference>
<sequence>EIRNAILTGDIDAAIALTDALYPGVLEDEDTIHFRLRCRRFVEMMGACGRSERRRQRRVMAAARGRNGNSNGNSNSGKARMGEDEESAEGSGEDAMEVDDAELKSAGAGEARGKRRKREGEEEGEELVEEEGEEEQDESGDGLGGMQGLMREAMMYGQQLQEDYRNDERPEVQKALVETFSLLAYSNPAQSPVAHLLDPAGREPVAEALNSAILVSQNRPANPALERIFRQSVLSNRELVSQGSGRAAFLNVYRDCLL</sequence>
<evidence type="ECO:0000259" key="2">
    <source>
        <dbReference type="PROSITE" id="PS50897"/>
    </source>
</evidence>
<dbReference type="AlphaFoldDB" id="A0A433DA27"/>
<dbReference type="InterPro" id="IPR024964">
    <property type="entry name" value="CTLH/CRA"/>
</dbReference>
<feature type="compositionally biased region" description="Acidic residues" evidence="1">
    <location>
        <begin position="121"/>
        <end position="140"/>
    </location>
</feature>
<dbReference type="SMART" id="SM00757">
    <property type="entry name" value="CRA"/>
    <property type="match status" value="1"/>
</dbReference>
<evidence type="ECO:0000256" key="1">
    <source>
        <dbReference type="SAM" id="MobiDB-lite"/>
    </source>
</evidence>
<dbReference type="SMART" id="SM00668">
    <property type="entry name" value="CTLH"/>
    <property type="match status" value="1"/>
</dbReference>
<keyword evidence="4" id="KW-1185">Reference proteome</keyword>
<dbReference type="EMBL" id="RBNI01004177">
    <property type="protein sequence ID" value="RUP47724.1"/>
    <property type="molecule type" value="Genomic_DNA"/>
</dbReference>
<dbReference type="InterPro" id="IPR006595">
    <property type="entry name" value="CTLH_C"/>
</dbReference>
<dbReference type="PANTHER" id="PTHR12864">
    <property type="entry name" value="RAN BINDING PROTEIN 9-RELATED"/>
    <property type="match status" value="1"/>
</dbReference>
<feature type="compositionally biased region" description="Low complexity" evidence="1">
    <location>
        <begin position="59"/>
        <end position="79"/>
    </location>
</feature>
<evidence type="ECO:0000313" key="4">
    <source>
        <dbReference type="Proteomes" id="UP000268093"/>
    </source>
</evidence>
<feature type="region of interest" description="Disordered" evidence="1">
    <location>
        <begin position="50"/>
        <end position="145"/>
    </location>
</feature>
<dbReference type="PROSITE" id="PS50897">
    <property type="entry name" value="CTLH"/>
    <property type="match status" value="1"/>
</dbReference>
<dbReference type="Pfam" id="PF10607">
    <property type="entry name" value="CTLH"/>
    <property type="match status" value="1"/>
</dbReference>
<dbReference type="OrthoDB" id="25503at2759"/>
<evidence type="ECO:0000313" key="3">
    <source>
        <dbReference type="EMBL" id="RUP47724.1"/>
    </source>
</evidence>
<proteinExistence type="predicted"/>
<gene>
    <name evidence="3" type="ORF">BC936DRAFT_145406</name>
</gene>
<organism evidence="3 4">
    <name type="scientific">Jimgerdemannia flammicorona</name>
    <dbReference type="NCBI Taxonomy" id="994334"/>
    <lineage>
        <taxon>Eukaryota</taxon>
        <taxon>Fungi</taxon>
        <taxon>Fungi incertae sedis</taxon>
        <taxon>Mucoromycota</taxon>
        <taxon>Mucoromycotina</taxon>
        <taxon>Endogonomycetes</taxon>
        <taxon>Endogonales</taxon>
        <taxon>Endogonaceae</taxon>
        <taxon>Jimgerdemannia</taxon>
    </lineage>
</organism>
<dbReference type="InterPro" id="IPR013144">
    <property type="entry name" value="CRA_dom"/>
</dbReference>
<feature type="compositionally biased region" description="Acidic residues" evidence="1">
    <location>
        <begin position="83"/>
        <end position="100"/>
    </location>
</feature>
<name>A0A433DA27_9FUNG</name>
<dbReference type="InterPro" id="IPR050618">
    <property type="entry name" value="Ubq-SigPath_Reg"/>
</dbReference>